<keyword evidence="11 18" id="KW-0067">ATP-binding</keyword>
<keyword evidence="4" id="KW-0723">Serine/threonine-protein kinase</keyword>
<dbReference type="InterPro" id="IPR032872">
    <property type="entry name" value="WAK_assoc_C"/>
</dbReference>
<keyword evidence="7 19" id="KW-0812">Transmembrane</keyword>
<dbReference type="AlphaFoldDB" id="A0A2S3HXJ9"/>
<dbReference type="GO" id="GO:0005524">
    <property type="term" value="F:ATP binding"/>
    <property type="evidence" value="ECO:0007669"/>
    <property type="project" value="UniProtKB-UniRule"/>
</dbReference>
<dbReference type="PROSITE" id="PS50011">
    <property type="entry name" value="PROTEIN_KINASE_DOM"/>
    <property type="match status" value="1"/>
</dbReference>
<dbReference type="GO" id="GO:0030247">
    <property type="term" value="F:polysaccharide binding"/>
    <property type="evidence" value="ECO:0007669"/>
    <property type="project" value="InterPro"/>
</dbReference>
<dbReference type="Pfam" id="PF14380">
    <property type="entry name" value="WAK_assoc"/>
    <property type="match status" value="1"/>
</dbReference>
<evidence type="ECO:0000256" key="12">
    <source>
        <dbReference type="ARBA" id="ARBA00022989"/>
    </source>
</evidence>
<dbReference type="SUPFAM" id="SSF56112">
    <property type="entry name" value="Protein kinase-like (PK-like)"/>
    <property type="match status" value="1"/>
</dbReference>
<dbReference type="Pfam" id="PF13947">
    <property type="entry name" value="GUB_WAK_bind"/>
    <property type="match status" value="1"/>
</dbReference>
<reference evidence="21" key="1">
    <citation type="submission" date="2018-04" db="EMBL/GenBank/DDBJ databases">
        <title>WGS assembly of Panicum hallii.</title>
        <authorList>
            <person name="Lovell J."/>
            <person name="Jenkins J."/>
            <person name="Lowry D."/>
            <person name="Mamidi S."/>
            <person name="Sreedasyam A."/>
            <person name="Weng X."/>
            <person name="Barry K."/>
            <person name="Bonette J."/>
            <person name="Campitelli B."/>
            <person name="Daum C."/>
            <person name="Gordon S."/>
            <person name="Gould B."/>
            <person name="Lipzen A."/>
            <person name="Macqueen A."/>
            <person name="Palacio-Mejia J."/>
            <person name="Plott C."/>
            <person name="Shakirov E."/>
            <person name="Shu S."/>
            <person name="Yoshinaga Y."/>
            <person name="Zane M."/>
            <person name="Rokhsar D."/>
            <person name="Grimwood J."/>
            <person name="Schmutz J."/>
            <person name="Juenger T."/>
        </authorList>
    </citation>
    <scope>NUCLEOTIDE SEQUENCE [LARGE SCALE GENOMIC DNA]</scope>
    <source>
        <strain evidence="21">FIL2</strain>
    </source>
</reference>
<evidence type="ECO:0000256" key="9">
    <source>
        <dbReference type="ARBA" id="ARBA00022741"/>
    </source>
</evidence>
<keyword evidence="5" id="KW-0597">Phosphoprotein</keyword>
<dbReference type="PANTHER" id="PTHR46008">
    <property type="entry name" value="LEAF RUST 10 DISEASE-RESISTANCE LOCUS RECEPTOR-LIKE PROTEIN KINASE-LIKE 1.4"/>
    <property type="match status" value="1"/>
</dbReference>
<feature type="binding site" evidence="18">
    <location>
        <position position="390"/>
    </location>
    <ligand>
        <name>ATP</name>
        <dbReference type="ChEBI" id="CHEBI:30616"/>
    </ligand>
</feature>
<dbReference type="FunFam" id="1.10.510.10:FF:000161">
    <property type="entry name" value="Wall-associated receptor kinase-like 20"/>
    <property type="match status" value="1"/>
</dbReference>
<keyword evidence="14" id="KW-0675">Receptor</keyword>
<dbReference type="PROSITE" id="PS00108">
    <property type="entry name" value="PROTEIN_KINASE_ST"/>
    <property type="match status" value="1"/>
</dbReference>
<sequence>MPFATSPFGPFAPSIPQPASSSIDRARSKASCMALLLLLKLVASLLLLLLPGPASADCEPAACGTLTLRYPFWLGSGNQTSSPCGHPAFEVWCSDGRGVAALKGSSIHVLAIDYANSSFLASHSRVAAGDDGVCRTDFNMSVSIALSPFTISPRNRALCFLSKCVGTAPSGDEFVNATSNCSAPIYAYLGGTYYWDSPPAIATGRCTYSYIPVLGREAAAMTAANYSRLLKDGFVLEWEAGGVGDCRACNASGGQCRYDNAAAAFRCLCPDGRRAAGPKCAGGITTREIAGIAAGGVGAGGILLVACLLIVWHKRKRRKQARAPNGFTRSESSMQSYSKDLELGGSPHIFTYEELEEATDGFSDSRELGDGGFGTVYKGKLRDGRVVAVKRLYKNNYKRVEQFINEVDILSRLLHQNLVILYGCTSRSSRDLVLVYEYIPNGTVADHLHGPRASEQGLTWPVRMNIAIETAEALAYLHAVEIIHRDVKTNNILLDNSFHVKVADFGLSRLYPLEVTHVSTVPQGTPGYVDPVYHQCYKLTDKSDVYSFGVVLVELISSKPAVDMSRSHSEINLANMALNRIQNHEVEQLVDPELGYETDSETKRMIDLVAELAFQCLQLERELRPSIKEVVEALNCIKNGDSPEKRVDMKSSPKEDAHLLKNSIQYSPDSVIHRFHSQSTTHSVASNASG</sequence>
<dbReference type="FunFam" id="3.30.200.20:FF:000214">
    <property type="entry name" value="WAK1-OsWAK receptor-like cytoplasmic kinase (OsWAK-RLCK)"/>
    <property type="match status" value="1"/>
</dbReference>
<evidence type="ECO:0000256" key="14">
    <source>
        <dbReference type="ARBA" id="ARBA00023170"/>
    </source>
</evidence>
<dbReference type="EC" id="2.7.11.1" evidence="2"/>
<keyword evidence="10" id="KW-0418">Kinase</keyword>
<evidence type="ECO:0000256" key="17">
    <source>
        <dbReference type="ARBA" id="ARBA00048679"/>
    </source>
</evidence>
<evidence type="ECO:0000256" key="7">
    <source>
        <dbReference type="ARBA" id="ARBA00022692"/>
    </source>
</evidence>
<feature type="transmembrane region" description="Helical" evidence="19">
    <location>
        <begin position="289"/>
        <end position="312"/>
    </location>
</feature>
<evidence type="ECO:0000256" key="1">
    <source>
        <dbReference type="ARBA" id="ARBA00004251"/>
    </source>
</evidence>
<evidence type="ECO:0000256" key="6">
    <source>
        <dbReference type="ARBA" id="ARBA00022679"/>
    </source>
</evidence>
<protein>
    <recommendedName>
        <fullName evidence="2">non-specific serine/threonine protein kinase</fullName>
        <ecNumber evidence="2">2.7.11.1</ecNumber>
    </recommendedName>
</protein>
<evidence type="ECO:0000256" key="8">
    <source>
        <dbReference type="ARBA" id="ARBA00022729"/>
    </source>
</evidence>
<dbReference type="Gene3D" id="3.30.200.20">
    <property type="entry name" value="Phosphorylase Kinase, domain 1"/>
    <property type="match status" value="1"/>
</dbReference>
<evidence type="ECO:0000256" key="10">
    <source>
        <dbReference type="ARBA" id="ARBA00022777"/>
    </source>
</evidence>
<name>A0A2S3HXJ9_9POAL</name>
<evidence type="ECO:0000256" key="16">
    <source>
        <dbReference type="ARBA" id="ARBA00047899"/>
    </source>
</evidence>
<proteinExistence type="predicted"/>
<comment type="catalytic activity">
    <reaction evidence="17">
        <text>L-seryl-[protein] + ATP = O-phospho-L-seryl-[protein] + ADP + H(+)</text>
        <dbReference type="Rhea" id="RHEA:17989"/>
        <dbReference type="Rhea" id="RHEA-COMP:9863"/>
        <dbReference type="Rhea" id="RHEA-COMP:11604"/>
        <dbReference type="ChEBI" id="CHEBI:15378"/>
        <dbReference type="ChEBI" id="CHEBI:29999"/>
        <dbReference type="ChEBI" id="CHEBI:30616"/>
        <dbReference type="ChEBI" id="CHEBI:83421"/>
        <dbReference type="ChEBI" id="CHEBI:456216"/>
        <dbReference type="EC" id="2.7.11.1"/>
    </reaction>
</comment>
<evidence type="ECO:0000256" key="2">
    <source>
        <dbReference type="ARBA" id="ARBA00012513"/>
    </source>
</evidence>
<dbReference type="Gramene" id="PAN32126">
    <property type="protein sequence ID" value="PAN32126"/>
    <property type="gene ID" value="PAHAL_5G465600"/>
</dbReference>
<evidence type="ECO:0000256" key="18">
    <source>
        <dbReference type="PROSITE-ProRule" id="PRU10141"/>
    </source>
</evidence>
<dbReference type="GO" id="GO:0004674">
    <property type="term" value="F:protein serine/threonine kinase activity"/>
    <property type="evidence" value="ECO:0007669"/>
    <property type="project" value="UniProtKB-KW"/>
</dbReference>
<evidence type="ECO:0000256" key="4">
    <source>
        <dbReference type="ARBA" id="ARBA00022527"/>
    </source>
</evidence>
<accession>A0A2S3HXJ9</accession>
<evidence type="ECO:0000256" key="3">
    <source>
        <dbReference type="ARBA" id="ARBA00022475"/>
    </source>
</evidence>
<dbReference type="InterPro" id="IPR011009">
    <property type="entry name" value="Kinase-like_dom_sf"/>
</dbReference>
<keyword evidence="3" id="KW-1003">Cell membrane</keyword>
<evidence type="ECO:0000259" key="20">
    <source>
        <dbReference type="PROSITE" id="PS50011"/>
    </source>
</evidence>
<keyword evidence="13 19" id="KW-0472">Membrane</keyword>
<dbReference type="InterPro" id="IPR025287">
    <property type="entry name" value="WAK_GUB"/>
</dbReference>
<gene>
    <name evidence="21" type="ORF">PAHAL_5G465600</name>
</gene>
<keyword evidence="12 19" id="KW-1133">Transmembrane helix</keyword>
<comment type="subcellular location">
    <subcellularLocation>
        <location evidence="1">Cell membrane</location>
        <topology evidence="1">Single-pass type I membrane protein</topology>
    </subcellularLocation>
</comment>
<evidence type="ECO:0000256" key="13">
    <source>
        <dbReference type="ARBA" id="ARBA00023136"/>
    </source>
</evidence>
<dbReference type="SMART" id="SM00220">
    <property type="entry name" value="S_TKc"/>
    <property type="match status" value="1"/>
</dbReference>
<evidence type="ECO:0000256" key="11">
    <source>
        <dbReference type="ARBA" id="ARBA00022840"/>
    </source>
</evidence>
<keyword evidence="9 18" id="KW-0547">Nucleotide-binding</keyword>
<dbReference type="Gene3D" id="1.10.510.10">
    <property type="entry name" value="Transferase(Phosphotransferase) domain 1"/>
    <property type="match status" value="1"/>
</dbReference>
<keyword evidence="15" id="KW-0325">Glycoprotein</keyword>
<evidence type="ECO:0000313" key="21">
    <source>
        <dbReference type="EMBL" id="PAN32126.2"/>
    </source>
</evidence>
<dbReference type="GO" id="GO:0005886">
    <property type="term" value="C:plasma membrane"/>
    <property type="evidence" value="ECO:0007669"/>
    <property type="project" value="UniProtKB-SubCell"/>
</dbReference>
<feature type="domain" description="Protein kinase" evidence="20">
    <location>
        <begin position="362"/>
        <end position="637"/>
    </location>
</feature>
<evidence type="ECO:0000256" key="15">
    <source>
        <dbReference type="ARBA" id="ARBA00023180"/>
    </source>
</evidence>
<dbReference type="InterPro" id="IPR017441">
    <property type="entry name" value="Protein_kinase_ATP_BS"/>
</dbReference>
<dbReference type="InterPro" id="IPR008271">
    <property type="entry name" value="Ser/Thr_kinase_AS"/>
</dbReference>
<evidence type="ECO:0000256" key="5">
    <source>
        <dbReference type="ARBA" id="ARBA00022553"/>
    </source>
</evidence>
<keyword evidence="8" id="KW-0732">Signal</keyword>
<organism evidence="21">
    <name type="scientific">Panicum hallii</name>
    <dbReference type="NCBI Taxonomy" id="206008"/>
    <lineage>
        <taxon>Eukaryota</taxon>
        <taxon>Viridiplantae</taxon>
        <taxon>Streptophyta</taxon>
        <taxon>Embryophyta</taxon>
        <taxon>Tracheophyta</taxon>
        <taxon>Spermatophyta</taxon>
        <taxon>Magnoliopsida</taxon>
        <taxon>Liliopsida</taxon>
        <taxon>Poales</taxon>
        <taxon>Poaceae</taxon>
        <taxon>PACMAD clade</taxon>
        <taxon>Panicoideae</taxon>
        <taxon>Panicodae</taxon>
        <taxon>Paniceae</taxon>
        <taxon>Panicinae</taxon>
        <taxon>Panicum</taxon>
        <taxon>Panicum sect. Panicum</taxon>
    </lineage>
</organism>
<dbReference type="PANTHER" id="PTHR46008:SF2">
    <property type="entry name" value="LEAF RUST 10 DISEASE-RESISTANCE LOCUS RECEPTOR-LIKE PROTEIN KINASE-LIKE 1.4"/>
    <property type="match status" value="1"/>
</dbReference>
<keyword evidence="6" id="KW-0808">Transferase</keyword>
<dbReference type="Pfam" id="PF00069">
    <property type="entry name" value="Pkinase"/>
    <property type="match status" value="1"/>
</dbReference>
<dbReference type="PROSITE" id="PS00107">
    <property type="entry name" value="PROTEIN_KINASE_ATP"/>
    <property type="match status" value="1"/>
</dbReference>
<dbReference type="InterPro" id="IPR000719">
    <property type="entry name" value="Prot_kinase_dom"/>
</dbReference>
<dbReference type="Proteomes" id="UP000243499">
    <property type="component" value="Chromosome 5"/>
</dbReference>
<evidence type="ECO:0000256" key="19">
    <source>
        <dbReference type="SAM" id="Phobius"/>
    </source>
</evidence>
<comment type="catalytic activity">
    <reaction evidence="16">
        <text>L-threonyl-[protein] + ATP = O-phospho-L-threonyl-[protein] + ADP + H(+)</text>
        <dbReference type="Rhea" id="RHEA:46608"/>
        <dbReference type="Rhea" id="RHEA-COMP:11060"/>
        <dbReference type="Rhea" id="RHEA-COMP:11605"/>
        <dbReference type="ChEBI" id="CHEBI:15378"/>
        <dbReference type="ChEBI" id="CHEBI:30013"/>
        <dbReference type="ChEBI" id="CHEBI:30616"/>
        <dbReference type="ChEBI" id="CHEBI:61977"/>
        <dbReference type="ChEBI" id="CHEBI:456216"/>
        <dbReference type="EC" id="2.7.11.1"/>
    </reaction>
</comment>
<dbReference type="EMBL" id="CM008050">
    <property type="protein sequence ID" value="PAN32126.2"/>
    <property type="molecule type" value="Genomic_DNA"/>
</dbReference>